<feature type="compositionally biased region" description="Low complexity" evidence="1">
    <location>
        <begin position="374"/>
        <end position="402"/>
    </location>
</feature>
<evidence type="ECO:0000259" key="4">
    <source>
        <dbReference type="Pfam" id="PF22799"/>
    </source>
</evidence>
<sequence length="603" mass="63800">MKLPLVFATLGLRLGASARNMASGMPQSLPHNSTETTPPQSRPSEQPHSSDDCNFMITAHGPASASGIIGQLDDGQNRIGGGHAAAFFSMHNHTITDKNRRGCIVAPPTTQFQCDEGTDPVSGFNIGCRSEITYHGGDAFYACPVNDNAEWNVYTQPAPSQLKCVEIKLTANLPDRCKPKCKPPKRPDPPAVPSHSSVVPISASTLMVVSTSAARTPIPIEKPTVSWKSTSAFRIPIPIEKPTVSSRSIFATSTPIPIQKPTGSSLSTFLTSTSTNGTGSSNSIPATSIPWLSLPSSGSGFTWPVNSTSVQSETKFMTLSSSEAQYSSLSGSIKSIPTSNGDESTTAFSSRTATSTASSNETPTSTSPKEAMVTSTLDTNTTTLAPSQLSSSSSASKITSTPHLPHGTPQPSGKDSDSKLQLPKLAVPLDIRSPDRVVNSGINGIICNSVCTAYLFESDPNSAGRNCSLNLFIPSIGTLEGLQTAPYRFDGIGSLSVYQLNRAVTTETTWNSMGSATLMYVADDFRPRNYQVWNGPCPSGQNATALFCADGTIDFEYFQLVEDFDYVSAGLPKTGVFLRIQSIVRADGEAPFGPLLEGLKGSD</sequence>
<evidence type="ECO:0000256" key="2">
    <source>
        <dbReference type="SAM" id="SignalP"/>
    </source>
</evidence>
<dbReference type="Pfam" id="PF22799">
    <property type="entry name" value="PIR1-like_C"/>
    <property type="match status" value="1"/>
</dbReference>
<dbReference type="InterPro" id="IPR054508">
    <property type="entry name" value="PIR1-like_C"/>
</dbReference>
<organism evidence="5 6">
    <name type="scientific">Amniculicola lignicola CBS 123094</name>
    <dbReference type="NCBI Taxonomy" id="1392246"/>
    <lineage>
        <taxon>Eukaryota</taxon>
        <taxon>Fungi</taxon>
        <taxon>Dikarya</taxon>
        <taxon>Ascomycota</taxon>
        <taxon>Pezizomycotina</taxon>
        <taxon>Dothideomycetes</taxon>
        <taxon>Pleosporomycetidae</taxon>
        <taxon>Pleosporales</taxon>
        <taxon>Amniculicolaceae</taxon>
        <taxon>Amniculicola</taxon>
    </lineage>
</organism>
<keyword evidence="2" id="KW-0732">Signal</keyword>
<feature type="chain" id="PRO_5025602214" evidence="2">
    <location>
        <begin position="19"/>
        <end position="603"/>
    </location>
</feature>
<feature type="region of interest" description="Disordered" evidence="1">
    <location>
        <begin position="178"/>
        <end position="197"/>
    </location>
</feature>
<dbReference type="Pfam" id="PF09792">
    <property type="entry name" value="But2"/>
    <property type="match status" value="1"/>
</dbReference>
<accession>A0A6A5X5I9</accession>
<evidence type="ECO:0000313" key="6">
    <source>
        <dbReference type="Proteomes" id="UP000799779"/>
    </source>
</evidence>
<dbReference type="OrthoDB" id="4657524at2759"/>
<feature type="domain" description="Cell wall mannoprotein PIR1-like C-terminal" evidence="4">
    <location>
        <begin position="95"/>
        <end position="167"/>
    </location>
</feature>
<dbReference type="PANTHER" id="PTHR39613">
    <property type="entry name" value="ANCHORED CELL WALL PROTEIN, PUTATIVE (AFU_ORTHOLOGUE AFUA_4G08960)-RELATED"/>
    <property type="match status" value="1"/>
</dbReference>
<evidence type="ECO:0000256" key="1">
    <source>
        <dbReference type="SAM" id="MobiDB-lite"/>
    </source>
</evidence>
<feature type="region of interest" description="Disordered" evidence="1">
    <location>
        <begin position="21"/>
        <end position="52"/>
    </location>
</feature>
<keyword evidence="6" id="KW-1185">Reference proteome</keyword>
<feature type="compositionally biased region" description="Low complexity" evidence="1">
    <location>
        <begin position="344"/>
        <end position="367"/>
    </location>
</feature>
<evidence type="ECO:0000259" key="3">
    <source>
        <dbReference type="Pfam" id="PF09792"/>
    </source>
</evidence>
<reference evidence="5" key="1">
    <citation type="journal article" date="2020" name="Stud. Mycol.">
        <title>101 Dothideomycetes genomes: a test case for predicting lifestyles and emergence of pathogens.</title>
        <authorList>
            <person name="Haridas S."/>
            <person name="Albert R."/>
            <person name="Binder M."/>
            <person name="Bloem J."/>
            <person name="Labutti K."/>
            <person name="Salamov A."/>
            <person name="Andreopoulos B."/>
            <person name="Baker S."/>
            <person name="Barry K."/>
            <person name="Bills G."/>
            <person name="Bluhm B."/>
            <person name="Cannon C."/>
            <person name="Castanera R."/>
            <person name="Culley D."/>
            <person name="Daum C."/>
            <person name="Ezra D."/>
            <person name="Gonzalez J."/>
            <person name="Henrissat B."/>
            <person name="Kuo A."/>
            <person name="Liang C."/>
            <person name="Lipzen A."/>
            <person name="Lutzoni F."/>
            <person name="Magnuson J."/>
            <person name="Mondo S."/>
            <person name="Nolan M."/>
            <person name="Ohm R."/>
            <person name="Pangilinan J."/>
            <person name="Park H.-J."/>
            <person name="Ramirez L."/>
            <person name="Alfaro M."/>
            <person name="Sun H."/>
            <person name="Tritt A."/>
            <person name="Yoshinaga Y."/>
            <person name="Zwiers L.-H."/>
            <person name="Turgeon B."/>
            <person name="Goodwin S."/>
            <person name="Spatafora J."/>
            <person name="Crous P."/>
            <person name="Grigoriev I."/>
        </authorList>
    </citation>
    <scope>NUCLEOTIDE SEQUENCE</scope>
    <source>
        <strain evidence="5">CBS 123094</strain>
    </source>
</reference>
<evidence type="ECO:0000313" key="5">
    <source>
        <dbReference type="EMBL" id="KAF2008121.1"/>
    </source>
</evidence>
<feature type="signal peptide" evidence="2">
    <location>
        <begin position="1"/>
        <end position="18"/>
    </location>
</feature>
<dbReference type="EMBL" id="ML977556">
    <property type="protein sequence ID" value="KAF2008121.1"/>
    <property type="molecule type" value="Genomic_DNA"/>
</dbReference>
<dbReference type="AlphaFoldDB" id="A0A6A5X5I9"/>
<proteinExistence type="predicted"/>
<feature type="compositionally biased region" description="Polar residues" evidence="1">
    <location>
        <begin position="25"/>
        <end position="47"/>
    </location>
</feature>
<dbReference type="Proteomes" id="UP000799779">
    <property type="component" value="Unassembled WGS sequence"/>
</dbReference>
<gene>
    <name evidence="5" type="ORF">P154DRAFT_528744</name>
</gene>
<name>A0A6A5X5I9_9PLEO</name>
<feature type="compositionally biased region" description="Polar residues" evidence="1">
    <location>
        <begin position="333"/>
        <end position="343"/>
    </location>
</feature>
<feature type="domain" description="Ubiquitin 3 binding protein But2 C-terminal" evidence="3">
    <location>
        <begin position="421"/>
        <end position="560"/>
    </location>
</feature>
<feature type="region of interest" description="Disordered" evidence="1">
    <location>
        <begin position="333"/>
        <end position="419"/>
    </location>
</feature>
<dbReference type="InterPro" id="IPR018620">
    <property type="entry name" value="Ubiquitin3-bd_protein_But2_C"/>
</dbReference>
<protein>
    <submittedName>
        <fullName evidence="5">Uncharacterized protein</fullName>
    </submittedName>
</protein>
<dbReference type="PANTHER" id="PTHR39613:SF1">
    <property type="entry name" value="ANCHORED CELL WALL PROTEIN, PUTATIVE (AFU_ORTHOLOGUE AFUA_4G08960)-RELATED"/>
    <property type="match status" value="1"/>
</dbReference>